<dbReference type="CDD" id="cd14014">
    <property type="entry name" value="STKc_PknB_like"/>
    <property type="match status" value="1"/>
</dbReference>
<dbReference type="SUPFAM" id="SSF56112">
    <property type="entry name" value="Protein kinase-like (PK-like)"/>
    <property type="match status" value="1"/>
</dbReference>
<dbReference type="InterPro" id="IPR000719">
    <property type="entry name" value="Prot_kinase_dom"/>
</dbReference>
<dbReference type="PROSITE" id="PS00109">
    <property type="entry name" value="PROTEIN_KINASE_TYR"/>
    <property type="match status" value="1"/>
</dbReference>
<dbReference type="GO" id="GO:0004674">
    <property type="term" value="F:protein serine/threonine kinase activity"/>
    <property type="evidence" value="ECO:0007669"/>
    <property type="project" value="UniProtKB-EC"/>
</dbReference>
<dbReference type="GO" id="GO:0005524">
    <property type="term" value="F:ATP binding"/>
    <property type="evidence" value="ECO:0007669"/>
    <property type="project" value="UniProtKB-UniRule"/>
</dbReference>
<feature type="binding site" evidence="7">
    <location>
        <position position="45"/>
    </location>
    <ligand>
        <name>ATP</name>
        <dbReference type="ChEBI" id="CHEBI:30616"/>
    </ligand>
</feature>
<dbReference type="PANTHER" id="PTHR43671:SF13">
    <property type="entry name" value="SERINE_THREONINE-PROTEIN KINASE NEK2"/>
    <property type="match status" value="1"/>
</dbReference>
<dbReference type="Proteomes" id="UP000075635">
    <property type="component" value="Unassembled WGS sequence"/>
</dbReference>
<evidence type="ECO:0000256" key="8">
    <source>
        <dbReference type="SAM" id="MobiDB-lite"/>
    </source>
</evidence>
<dbReference type="InterPro" id="IPR011009">
    <property type="entry name" value="Kinase-like_dom_sf"/>
</dbReference>
<dbReference type="InterPro" id="IPR017441">
    <property type="entry name" value="Protein_kinase_ATP_BS"/>
</dbReference>
<evidence type="ECO:0000256" key="5">
    <source>
        <dbReference type="ARBA" id="ARBA00022777"/>
    </source>
</evidence>
<keyword evidence="5 10" id="KW-0418">Kinase</keyword>
<dbReference type="InterPro" id="IPR050660">
    <property type="entry name" value="NEK_Ser/Thr_kinase"/>
</dbReference>
<keyword evidence="6 7" id="KW-0067">ATP-binding</keyword>
<evidence type="ECO:0000256" key="4">
    <source>
        <dbReference type="ARBA" id="ARBA00022741"/>
    </source>
</evidence>
<evidence type="ECO:0000313" key="10">
    <source>
        <dbReference type="EMBL" id="KYF85263.1"/>
    </source>
</evidence>
<evidence type="ECO:0000256" key="2">
    <source>
        <dbReference type="ARBA" id="ARBA00012513"/>
    </source>
</evidence>
<dbReference type="AlphaFoldDB" id="A0A150RYJ3"/>
<dbReference type="Pfam" id="PF00069">
    <property type="entry name" value="Pkinase"/>
    <property type="match status" value="1"/>
</dbReference>
<evidence type="ECO:0000256" key="3">
    <source>
        <dbReference type="ARBA" id="ARBA00022679"/>
    </source>
</evidence>
<accession>A0A150RYJ3</accession>
<feature type="region of interest" description="Disordered" evidence="8">
    <location>
        <begin position="349"/>
        <end position="417"/>
    </location>
</feature>
<evidence type="ECO:0000256" key="6">
    <source>
        <dbReference type="ARBA" id="ARBA00022840"/>
    </source>
</evidence>
<comment type="similarity">
    <text evidence="1">Belongs to the protein kinase superfamily. NEK Ser/Thr protein kinase family. NIMA subfamily.</text>
</comment>
<reference evidence="10 11" key="1">
    <citation type="submission" date="2014-02" db="EMBL/GenBank/DDBJ databases">
        <title>The small core and large imbalanced accessory genome model reveals a collaborative survival strategy of Sorangium cellulosum strains in nature.</title>
        <authorList>
            <person name="Han K."/>
            <person name="Peng R."/>
            <person name="Blom J."/>
            <person name="Li Y.-Z."/>
        </authorList>
    </citation>
    <scope>NUCLEOTIDE SEQUENCE [LARGE SCALE GENOMIC DNA]</scope>
    <source>
        <strain evidence="10 11">So0011-07</strain>
    </source>
</reference>
<feature type="compositionally biased region" description="Polar residues" evidence="8">
    <location>
        <begin position="404"/>
        <end position="417"/>
    </location>
</feature>
<evidence type="ECO:0000259" key="9">
    <source>
        <dbReference type="PROSITE" id="PS50011"/>
    </source>
</evidence>
<dbReference type="EC" id="2.7.11.1" evidence="2"/>
<keyword evidence="3" id="KW-0808">Transferase</keyword>
<dbReference type="Pfam" id="PF08308">
    <property type="entry name" value="PEGA"/>
    <property type="match status" value="1"/>
</dbReference>
<evidence type="ECO:0000313" key="11">
    <source>
        <dbReference type="Proteomes" id="UP000075635"/>
    </source>
</evidence>
<feature type="compositionally biased region" description="Low complexity" evidence="8">
    <location>
        <begin position="355"/>
        <end position="365"/>
    </location>
</feature>
<dbReference type="Gene3D" id="3.30.200.20">
    <property type="entry name" value="Phosphorylase Kinase, domain 1"/>
    <property type="match status" value="1"/>
</dbReference>
<dbReference type="InterPro" id="IPR013229">
    <property type="entry name" value="PEGA"/>
</dbReference>
<dbReference type="PANTHER" id="PTHR43671">
    <property type="entry name" value="SERINE/THREONINE-PROTEIN KINASE NEK"/>
    <property type="match status" value="1"/>
</dbReference>
<dbReference type="InterPro" id="IPR008266">
    <property type="entry name" value="Tyr_kinase_AS"/>
</dbReference>
<gene>
    <name evidence="10" type="ORF">BE17_47905</name>
</gene>
<name>A0A150RYJ3_SORCE</name>
<dbReference type="PROSITE" id="PS00107">
    <property type="entry name" value="PROTEIN_KINASE_ATP"/>
    <property type="match status" value="1"/>
</dbReference>
<dbReference type="PROSITE" id="PS50011">
    <property type="entry name" value="PROTEIN_KINASE_DOM"/>
    <property type="match status" value="1"/>
</dbReference>
<protein>
    <recommendedName>
        <fullName evidence="2">non-specific serine/threonine protein kinase</fullName>
        <ecNumber evidence="2">2.7.11.1</ecNumber>
    </recommendedName>
</protein>
<proteinExistence type="inferred from homology"/>
<feature type="domain" description="Protein kinase" evidence="9">
    <location>
        <begin position="13"/>
        <end position="291"/>
    </location>
</feature>
<keyword evidence="4 7" id="KW-0547">Nucleotide-binding</keyword>
<sequence>MRDTPTQLGLGRYRPIAKLGRGGMADVFLAMAHGPASVNKLVVVKRLRSFADEEDRHVLMFMDEAKLSARMNHPNVVQTYEVGSDQEGYFIVMEYLEGQPLKRVMKSAADREPGTGGLVRATWLRIIAEVLRGLHYAHELCDFDGKPLGIVHRDVSPHNIFVTYDGAVKLVDFGVAKAAVNSSRTESGTFKGKLTYMAPEQVTSGKTVDRRADIFAVGVVLWELLAGRRLFEGDQISVMHQLLLGKVPRLSTIVPGIPIALDQIAAKALDREPSKRFATAQEMCDVIESYLQWSGEDVRSEFLGACMRGIYSENRATIRQQIRAQIERVAGASMLSEAPGPVTISGISAAMGPASSRSGSGSGSRLPYLGEPSQPGLERSGSSGVALPSGLARSSVLERPRTPVSDSVSLRATSMPTPTSRRGYLVGASGLAALVALAGGALYAASKGAPVGVAPMAVAARGAETGEAVEKKPEEGPKVSVVIASDPPDATVSWKGKTLGKTPLKTELPVGTQVVMVSRSDCFDETIMLTLTPAESVERSVKLRPTNYAK</sequence>
<dbReference type="EMBL" id="JEMB01001755">
    <property type="protein sequence ID" value="KYF85263.1"/>
    <property type="molecule type" value="Genomic_DNA"/>
</dbReference>
<dbReference type="Gene3D" id="1.10.510.10">
    <property type="entry name" value="Transferase(Phosphotransferase) domain 1"/>
    <property type="match status" value="1"/>
</dbReference>
<comment type="caution">
    <text evidence="10">The sequence shown here is derived from an EMBL/GenBank/DDBJ whole genome shotgun (WGS) entry which is preliminary data.</text>
</comment>
<evidence type="ECO:0000256" key="1">
    <source>
        <dbReference type="ARBA" id="ARBA00010886"/>
    </source>
</evidence>
<evidence type="ECO:0000256" key="7">
    <source>
        <dbReference type="PROSITE-ProRule" id="PRU10141"/>
    </source>
</evidence>
<organism evidence="10 11">
    <name type="scientific">Sorangium cellulosum</name>
    <name type="common">Polyangium cellulosum</name>
    <dbReference type="NCBI Taxonomy" id="56"/>
    <lineage>
        <taxon>Bacteria</taxon>
        <taxon>Pseudomonadati</taxon>
        <taxon>Myxococcota</taxon>
        <taxon>Polyangia</taxon>
        <taxon>Polyangiales</taxon>
        <taxon>Polyangiaceae</taxon>
        <taxon>Sorangium</taxon>
    </lineage>
</organism>